<dbReference type="EMBL" id="FMTB01000013">
    <property type="protein sequence ID" value="SCW11711.1"/>
    <property type="molecule type" value="Genomic_DNA"/>
</dbReference>
<sequence>MSKAINKLNEKEKEKEKEKIRLLFAQREKFYRILENPEQGFTPPTALLKSGETCFLIDYVNMGEVVTERVRTYTGTRLKLGSTPVYLGGGKSVANEKQKNVAYGELVLTNFRLIFVGNMRSIDLPLDKINSVECFQSSIRISQSGKNKPIFFNTVFNPQLWKEAILVLSDKK</sequence>
<reference evidence="2 3" key="1">
    <citation type="submission" date="2016-09" db="EMBL/GenBank/DDBJ databases">
        <authorList>
            <person name="Kumanski S."/>
            <person name="Beatrice B."/>
        </authorList>
    </citation>
    <scope>NUCLEOTIDE SEQUENCE [LARGE SCALE GENOMIC DNA]</scope>
    <source>
        <strain evidence="2">Mankind</strain>
    </source>
</reference>
<dbReference type="RefSeq" id="WP_003701452.1">
    <property type="nucleotide sequence ID" value="NZ_CP078117.1"/>
</dbReference>
<evidence type="ECO:0000256" key="1">
    <source>
        <dbReference type="SAM" id="Coils"/>
    </source>
</evidence>
<keyword evidence="1" id="KW-0175">Coiled coil</keyword>
<name>A0AB74EQ30_NEIGO</name>
<evidence type="ECO:0000313" key="2">
    <source>
        <dbReference type="EMBL" id="SCW11711.1"/>
    </source>
</evidence>
<feature type="coiled-coil region" evidence="1">
    <location>
        <begin position="1"/>
        <end position="28"/>
    </location>
</feature>
<organism evidence="2 3">
    <name type="scientific">Neisseria gonorrhoeae</name>
    <dbReference type="NCBI Taxonomy" id="485"/>
    <lineage>
        <taxon>Bacteria</taxon>
        <taxon>Pseudomonadati</taxon>
        <taxon>Pseudomonadota</taxon>
        <taxon>Betaproteobacteria</taxon>
        <taxon>Neisseriales</taxon>
        <taxon>Neisseriaceae</taxon>
        <taxon>Neisseria</taxon>
    </lineage>
</organism>
<dbReference type="Proteomes" id="UP000182484">
    <property type="component" value="Unassembled WGS sequence"/>
</dbReference>
<dbReference type="SUPFAM" id="SSF50729">
    <property type="entry name" value="PH domain-like"/>
    <property type="match status" value="1"/>
</dbReference>
<protein>
    <submittedName>
        <fullName evidence="2">Uncharacterized protein</fullName>
    </submittedName>
</protein>
<accession>A0AB74EQ30</accession>
<gene>
    <name evidence="2" type="ORF">ESCNG_200035</name>
</gene>
<dbReference type="AlphaFoldDB" id="A0AB74EQ30"/>
<evidence type="ECO:0000313" key="3">
    <source>
        <dbReference type="Proteomes" id="UP000182484"/>
    </source>
</evidence>
<proteinExistence type="predicted"/>
<comment type="caution">
    <text evidence="2">The sequence shown here is derived from an EMBL/GenBank/DDBJ whole genome shotgun (WGS) entry which is preliminary data.</text>
</comment>